<comment type="caution">
    <text evidence="2">The sequence shown here is derived from an EMBL/GenBank/DDBJ whole genome shotgun (WGS) entry which is preliminary data.</text>
</comment>
<feature type="transmembrane region" description="Helical" evidence="1">
    <location>
        <begin position="97"/>
        <end position="116"/>
    </location>
</feature>
<evidence type="ECO:0000313" key="2">
    <source>
        <dbReference type="EMBL" id="GAA1580413.1"/>
    </source>
</evidence>
<dbReference type="Proteomes" id="UP001500393">
    <property type="component" value="Unassembled WGS sequence"/>
</dbReference>
<keyword evidence="1" id="KW-0812">Transmembrane</keyword>
<proteinExistence type="predicted"/>
<protein>
    <submittedName>
        <fullName evidence="2">Uncharacterized protein</fullName>
    </submittedName>
</protein>
<keyword evidence="3" id="KW-1185">Reference proteome</keyword>
<keyword evidence="1" id="KW-0472">Membrane</keyword>
<keyword evidence="1" id="KW-1133">Transmembrane helix</keyword>
<gene>
    <name evidence="2" type="ORF">GCM10009789_37810</name>
</gene>
<dbReference type="RefSeq" id="WP_344215588.1">
    <property type="nucleotide sequence ID" value="NZ_BAAAOS010000020.1"/>
</dbReference>
<organism evidence="2 3">
    <name type="scientific">Kribbella sancticallisti</name>
    <dbReference type="NCBI Taxonomy" id="460087"/>
    <lineage>
        <taxon>Bacteria</taxon>
        <taxon>Bacillati</taxon>
        <taxon>Actinomycetota</taxon>
        <taxon>Actinomycetes</taxon>
        <taxon>Propionibacteriales</taxon>
        <taxon>Kribbellaceae</taxon>
        <taxon>Kribbella</taxon>
    </lineage>
</organism>
<reference evidence="2 3" key="1">
    <citation type="journal article" date="2019" name="Int. J. Syst. Evol. Microbiol.">
        <title>The Global Catalogue of Microorganisms (GCM) 10K type strain sequencing project: providing services to taxonomists for standard genome sequencing and annotation.</title>
        <authorList>
            <consortium name="The Broad Institute Genomics Platform"/>
            <consortium name="The Broad Institute Genome Sequencing Center for Infectious Disease"/>
            <person name="Wu L."/>
            <person name="Ma J."/>
        </authorList>
    </citation>
    <scope>NUCLEOTIDE SEQUENCE [LARGE SCALE GENOMIC DNA]</scope>
    <source>
        <strain evidence="2 3">JCM 14969</strain>
    </source>
</reference>
<accession>A0ABN2DM27</accession>
<evidence type="ECO:0000256" key="1">
    <source>
        <dbReference type="SAM" id="Phobius"/>
    </source>
</evidence>
<sequence length="203" mass="22125">MAWKDCLLDPEECGKDVIARTAWDSIANWLAKGLTDMSLKVFEKVSASTTPDFNQRWWRENFDLIVTISLPLLVVAFVLQCAAAAIRREPARLGQALFGGLLGTAGVPFAVAVISACGRMVDQLSMTILGNSASATAGFRRIIDITKVLATMNPQGGLMITAIQLTKIRWRGACTIMSGTLEDPDTGRTIEFRKPSRSTMSTR</sequence>
<dbReference type="EMBL" id="BAAAOS010000020">
    <property type="protein sequence ID" value="GAA1580413.1"/>
    <property type="molecule type" value="Genomic_DNA"/>
</dbReference>
<feature type="transmembrane region" description="Helical" evidence="1">
    <location>
        <begin position="64"/>
        <end position="85"/>
    </location>
</feature>
<name>A0ABN2DM27_9ACTN</name>
<evidence type="ECO:0000313" key="3">
    <source>
        <dbReference type="Proteomes" id="UP001500393"/>
    </source>
</evidence>